<name>A0A7L0WWT4_ALELA</name>
<comment type="caution">
    <text evidence="2">The sequence shown here is derived from an EMBL/GenBank/DDBJ whole genome shotgun (WGS) entry which is preliminary data.</text>
</comment>
<proteinExistence type="predicted"/>
<dbReference type="InterPro" id="IPR013083">
    <property type="entry name" value="Znf_RING/FYVE/PHD"/>
</dbReference>
<dbReference type="InterPro" id="IPR011011">
    <property type="entry name" value="Znf_FYVE_PHD"/>
</dbReference>
<dbReference type="Proteomes" id="UP000562322">
    <property type="component" value="Unassembled WGS sequence"/>
</dbReference>
<protein>
    <submittedName>
        <fullName evidence="2">PHF7 protein</fullName>
    </submittedName>
</protein>
<feature type="non-terminal residue" evidence="2">
    <location>
        <position position="1"/>
    </location>
</feature>
<evidence type="ECO:0000313" key="2">
    <source>
        <dbReference type="EMBL" id="NXL96111.1"/>
    </source>
</evidence>
<organism evidence="2 3">
    <name type="scientific">Alectura lathami</name>
    <name type="common">Australian brush turkey</name>
    <dbReference type="NCBI Taxonomy" id="81907"/>
    <lineage>
        <taxon>Eukaryota</taxon>
        <taxon>Metazoa</taxon>
        <taxon>Chordata</taxon>
        <taxon>Craniata</taxon>
        <taxon>Vertebrata</taxon>
        <taxon>Euteleostomi</taxon>
        <taxon>Archelosauria</taxon>
        <taxon>Archosauria</taxon>
        <taxon>Dinosauria</taxon>
        <taxon>Saurischia</taxon>
        <taxon>Theropoda</taxon>
        <taxon>Coelurosauria</taxon>
        <taxon>Aves</taxon>
        <taxon>Neognathae</taxon>
        <taxon>Galloanserae</taxon>
        <taxon>Galliformes</taxon>
        <taxon>Megapodiidae</taxon>
        <taxon>Alectura</taxon>
    </lineage>
</organism>
<keyword evidence="3" id="KW-1185">Reference proteome</keyword>
<dbReference type="Pfam" id="PF26054">
    <property type="entry name" value="PHD_G2E3"/>
    <property type="match status" value="1"/>
</dbReference>
<gene>
    <name evidence="2" type="primary">Phf7_2</name>
    <name evidence="2" type="ORF">ALELAT_R11454</name>
</gene>
<dbReference type="AlphaFoldDB" id="A0A7L0WWT4"/>
<feature type="domain" description="PHF7/G2E3-like PHD zinc finger" evidence="1">
    <location>
        <begin position="16"/>
        <end position="74"/>
    </location>
</feature>
<feature type="non-terminal residue" evidence="2">
    <location>
        <position position="98"/>
    </location>
</feature>
<dbReference type="EMBL" id="VXAV01029682">
    <property type="protein sequence ID" value="NXL96111.1"/>
    <property type="molecule type" value="Genomic_DNA"/>
</dbReference>
<dbReference type="OrthoDB" id="9118553at2759"/>
<evidence type="ECO:0000259" key="1">
    <source>
        <dbReference type="Pfam" id="PF26054"/>
    </source>
</evidence>
<reference evidence="2 3" key="1">
    <citation type="submission" date="2019-09" db="EMBL/GenBank/DDBJ databases">
        <title>Bird 10,000 Genomes (B10K) Project - Family phase.</title>
        <authorList>
            <person name="Zhang G."/>
        </authorList>
    </citation>
    <scope>NUCLEOTIDE SEQUENCE [LARGE SCALE GENOMIC DNA]</scope>
    <source>
        <strain evidence="2">B10K-DU-001-39</strain>
        <tissue evidence="2">Muscle</tissue>
    </source>
</reference>
<dbReference type="SUPFAM" id="SSF57903">
    <property type="entry name" value="FYVE/PHD zinc finger"/>
    <property type="match status" value="1"/>
</dbReference>
<dbReference type="InterPro" id="IPR059102">
    <property type="entry name" value="PHD_PHF7/G2E3-like"/>
</dbReference>
<dbReference type="Gene3D" id="3.30.40.10">
    <property type="entry name" value="Zinc/RING finger domain, C3HC4 (zinc finger)"/>
    <property type="match status" value="1"/>
</dbReference>
<evidence type="ECO:0000313" key="3">
    <source>
        <dbReference type="Proteomes" id="UP000562322"/>
    </source>
</evidence>
<accession>A0A7L0WWT4</accession>
<sequence length="98" mass="10655">RKPTWWDAGADAMWRERHRRCDASRCLHPEGREQAEGEGPWGLLLCSSCAAEGTHRRCSVLADSTDTWECNTCAGVGTGKRQTAACHWAGARQGLAAG</sequence>